<dbReference type="Proteomes" id="UP000887565">
    <property type="component" value="Unplaced"/>
</dbReference>
<dbReference type="WBParaSite" id="nRc.2.0.1.t10043-RA">
    <property type="protein sequence ID" value="nRc.2.0.1.t10043-RA"/>
    <property type="gene ID" value="nRc.2.0.1.g10043"/>
</dbReference>
<protein>
    <submittedName>
        <fullName evidence="2">Uncharacterized protein</fullName>
    </submittedName>
</protein>
<proteinExistence type="predicted"/>
<name>A0A915I8G3_ROMCU</name>
<evidence type="ECO:0000313" key="1">
    <source>
        <dbReference type="Proteomes" id="UP000887565"/>
    </source>
</evidence>
<organism evidence="1 2">
    <name type="scientific">Romanomermis culicivorax</name>
    <name type="common">Nematode worm</name>
    <dbReference type="NCBI Taxonomy" id="13658"/>
    <lineage>
        <taxon>Eukaryota</taxon>
        <taxon>Metazoa</taxon>
        <taxon>Ecdysozoa</taxon>
        <taxon>Nematoda</taxon>
        <taxon>Enoplea</taxon>
        <taxon>Dorylaimia</taxon>
        <taxon>Mermithida</taxon>
        <taxon>Mermithoidea</taxon>
        <taxon>Mermithidae</taxon>
        <taxon>Romanomermis</taxon>
    </lineage>
</organism>
<reference evidence="2" key="1">
    <citation type="submission" date="2022-11" db="UniProtKB">
        <authorList>
            <consortium name="WormBaseParasite"/>
        </authorList>
    </citation>
    <scope>IDENTIFICATION</scope>
</reference>
<evidence type="ECO:0000313" key="2">
    <source>
        <dbReference type="WBParaSite" id="nRc.2.0.1.t10043-RA"/>
    </source>
</evidence>
<dbReference type="AlphaFoldDB" id="A0A915I8G3"/>
<keyword evidence="1" id="KW-1185">Reference proteome</keyword>
<sequence length="74" mass="8595">MSLKNSSFNYTCPSRAAVWPLAKFPGQRDEAPFSFAEALPLFGERGQHFFLYFGDRRRIRDIKDNPIKPRDKTS</sequence>
<accession>A0A915I8G3</accession>